<feature type="transmembrane region" description="Helical" evidence="1">
    <location>
        <begin position="21"/>
        <end position="45"/>
    </location>
</feature>
<sequence>SLASFPPMYGFLMKLLALQTLTYYLSYLLIYLLILSSLISMYFYLRLLFNSIMFNSNSMKLNWLNFNYKYSMNQKIFYLIWFNLIMMTMYEMM</sequence>
<dbReference type="EMBL" id="JF808722">
    <property type="protein sequence ID" value="AEG25306.1"/>
    <property type="molecule type" value="Genomic_DNA"/>
</dbReference>
<organism evidence="2">
    <name type="scientific">Philotrypesis sp. JHX-2011</name>
    <dbReference type="NCBI Taxonomy" id="1035792"/>
    <lineage>
        <taxon>Eukaryota</taxon>
        <taxon>Metazoa</taxon>
        <taxon>Ecdysozoa</taxon>
        <taxon>Arthropoda</taxon>
        <taxon>Hexapoda</taxon>
        <taxon>Insecta</taxon>
        <taxon>Pterygota</taxon>
        <taxon>Neoptera</taxon>
        <taxon>Endopterygota</taxon>
        <taxon>Hymenoptera</taxon>
        <taxon>Apocrita</taxon>
        <taxon>Proctotrupomorpha</taxon>
        <taxon>Chalcidoidea</taxon>
        <taxon>Pteromalidae</taxon>
        <taxon>Sycoryctinae</taxon>
        <taxon>Philotrypesini</taxon>
        <taxon>Philotrypesis</taxon>
    </lineage>
</organism>
<keyword evidence="2" id="KW-0496">Mitochondrion</keyword>
<geneLocation type="mitochondrion" evidence="2"/>
<keyword evidence="1" id="KW-1133">Transmembrane helix</keyword>
<protein>
    <submittedName>
        <fullName evidence="2">NADH dehydrogenase subunit 2</fullName>
    </submittedName>
</protein>
<name>G8EEJ4_9HYME</name>
<proteinExistence type="predicted"/>
<evidence type="ECO:0000313" key="2">
    <source>
        <dbReference type="EMBL" id="AEG25306.1"/>
    </source>
</evidence>
<feature type="non-terminal residue" evidence="2">
    <location>
        <position position="1"/>
    </location>
</feature>
<accession>G8EEJ4</accession>
<dbReference type="AlphaFoldDB" id="G8EEJ4"/>
<reference evidence="2" key="2">
    <citation type="submission" date="2011-04" db="EMBL/GenBank/DDBJ databases">
        <authorList>
            <person name="Xiao J.-H."/>
            <person name="Jia J.-G."/>
            <person name="Huang D.-W."/>
        </authorList>
    </citation>
    <scope>NUCLEOTIDE SEQUENCE</scope>
    <source>
        <strain evidence="2">PphisI1_hn</strain>
    </source>
</reference>
<feature type="transmembrane region" description="Helical" evidence="1">
    <location>
        <begin position="76"/>
        <end position="92"/>
    </location>
</feature>
<keyword evidence="1" id="KW-0812">Transmembrane</keyword>
<gene>
    <name evidence="2" type="primary">ND2</name>
</gene>
<keyword evidence="1" id="KW-0472">Membrane</keyword>
<evidence type="ECO:0000256" key="1">
    <source>
        <dbReference type="SAM" id="Phobius"/>
    </source>
</evidence>
<reference evidence="2" key="1">
    <citation type="journal article" date="2011" name="PLoS ONE">
        <title>Rapid evolution of the mitochondrial genome in chalcidoid wasps (hymenoptera: chalcidoidea) driven by parasitic lifestyles.</title>
        <authorList>
            <person name="Xiao J.H."/>
            <person name="Jia J.G."/>
            <person name="Murphy R.W."/>
            <person name="Huang D.W."/>
        </authorList>
    </citation>
    <scope>NUCLEOTIDE SEQUENCE</scope>
    <source>
        <strain evidence="2">PphisI1_hn</strain>
    </source>
</reference>